<evidence type="ECO:0000256" key="1">
    <source>
        <dbReference type="ARBA" id="ARBA00005234"/>
    </source>
</evidence>
<comment type="similarity">
    <text evidence="1">Belongs to the peptidase C48 family.</text>
</comment>
<sequence length="499" mass="58242">MLLQQSTQVALDDVRYQQRLTDASRYSRTLLQTFPVEVIQAPRRATAAGDTESMAQFRRSSGAEYVAYDKYRRRLYELNRDEYDFAPLLKRQKVALSKVNHLDEQNRGNERLFQRLQRVLSSCNERCGSLTTLSGCRGARNGPSTKRNEQRKTLEPGEQAETVETKEDDEVPVVESSCRDDAELKDTAGHKDRRRAGREDEIAELEEKLRLQRLSRTSKTDQLFYDCLAERETNILVEEVLLDEIYDLAADVFDEEEEKIRNKELPPDLLEIVEDALHEGPMEEILIQKYNVDIKRRHLQCLLPLQWLNDEVINFYFQMMSDRDEALVNAGVLPKRSHFFNSFFVTKVSENGYNYVNVRRWTRKIDLFAMDKIFMPVNVGNMHWCMAVIFMAEKRIQYYDSMHGSGAACLKVIMRYLHDESEHKKKTKFDRQGWELVTTTPDTPLQTNGSDCGVFSCMFADYVSRNTPLSFVQRDIPFHRHRMVLHITRGYIPLEEEGL</sequence>
<feature type="region of interest" description="Disordered" evidence="5">
    <location>
        <begin position="135"/>
        <end position="199"/>
    </location>
</feature>
<dbReference type="GO" id="GO:0080090">
    <property type="term" value="P:regulation of primary metabolic process"/>
    <property type="evidence" value="ECO:0007669"/>
    <property type="project" value="UniProtKB-ARBA"/>
</dbReference>
<dbReference type="FunFam" id="3.40.395.10:FF:000001">
    <property type="entry name" value="Sentrin-specific protease 1"/>
    <property type="match status" value="1"/>
</dbReference>
<dbReference type="PANTHER" id="PTHR12606">
    <property type="entry name" value="SENTRIN/SUMO-SPECIFIC PROTEASE"/>
    <property type="match status" value="1"/>
</dbReference>
<feature type="compositionally biased region" description="Basic and acidic residues" evidence="5">
    <location>
        <begin position="177"/>
        <end position="190"/>
    </location>
</feature>
<evidence type="ECO:0000313" key="8">
    <source>
        <dbReference type="Proteomes" id="UP001162031"/>
    </source>
</evidence>
<name>A0AAV0UX43_HYABA</name>
<feature type="compositionally biased region" description="Basic and acidic residues" evidence="5">
    <location>
        <begin position="146"/>
        <end position="155"/>
    </location>
</feature>
<dbReference type="Gene3D" id="3.40.395.10">
    <property type="entry name" value="Adenoviral Proteinase, Chain A"/>
    <property type="match status" value="1"/>
</dbReference>
<dbReference type="GO" id="GO:0016929">
    <property type="term" value="F:deSUMOylase activity"/>
    <property type="evidence" value="ECO:0007669"/>
    <property type="project" value="TreeGrafter"/>
</dbReference>
<dbReference type="InterPro" id="IPR038765">
    <property type="entry name" value="Papain-like_cys_pep_sf"/>
</dbReference>
<dbReference type="Proteomes" id="UP001162031">
    <property type="component" value="Unassembled WGS sequence"/>
</dbReference>
<dbReference type="PANTHER" id="PTHR12606:SF1">
    <property type="entry name" value="UBIQUITIN-LIKE-SPECIFIC PROTEASE 1A"/>
    <property type="match status" value="1"/>
</dbReference>
<dbReference type="GO" id="GO:0005634">
    <property type="term" value="C:nucleus"/>
    <property type="evidence" value="ECO:0007669"/>
    <property type="project" value="TreeGrafter"/>
</dbReference>
<evidence type="ECO:0000256" key="4">
    <source>
        <dbReference type="ARBA" id="ARBA00022807"/>
    </source>
</evidence>
<dbReference type="GO" id="GO:0006508">
    <property type="term" value="P:proteolysis"/>
    <property type="evidence" value="ECO:0007669"/>
    <property type="project" value="UniProtKB-KW"/>
</dbReference>
<keyword evidence="4" id="KW-0788">Thiol protease</keyword>
<evidence type="ECO:0000256" key="3">
    <source>
        <dbReference type="ARBA" id="ARBA00022801"/>
    </source>
</evidence>
<dbReference type="GO" id="GO:0060255">
    <property type="term" value="P:regulation of macromolecule metabolic process"/>
    <property type="evidence" value="ECO:0007669"/>
    <property type="project" value="UniProtKB-ARBA"/>
</dbReference>
<reference evidence="7" key="1">
    <citation type="submission" date="2022-12" db="EMBL/GenBank/DDBJ databases">
        <authorList>
            <person name="Webb A."/>
        </authorList>
    </citation>
    <scope>NUCLEOTIDE SEQUENCE</scope>
    <source>
        <strain evidence="7">Hp1</strain>
    </source>
</reference>
<keyword evidence="2" id="KW-0645">Protease</keyword>
<dbReference type="EMBL" id="CANTFL010001414">
    <property type="protein sequence ID" value="CAI5739224.1"/>
    <property type="molecule type" value="Genomic_DNA"/>
</dbReference>
<keyword evidence="8" id="KW-1185">Reference proteome</keyword>
<evidence type="ECO:0000256" key="2">
    <source>
        <dbReference type="ARBA" id="ARBA00022670"/>
    </source>
</evidence>
<feature type="domain" description="Ubiquitin-like protease family profile" evidence="6">
    <location>
        <begin position="292"/>
        <end position="463"/>
    </location>
</feature>
<dbReference type="Pfam" id="PF02902">
    <property type="entry name" value="Peptidase_C48"/>
    <property type="match status" value="1"/>
</dbReference>
<gene>
    <name evidence="7" type="ORF">HBR001_LOCUS7748</name>
</gene>
<evidence type="ECO:0000313" key="7">
    <source>
        <dbReference type="EMBL" id="CAI5739224.1"/>
    </source>
</evidence>
<evidence type="ECO:0000256" key="5">
    <source>
        <dbReference type="SAM" id="MobiDB-lite"/>
    </source>
</evidence>
<protein>
    <recommendedName>
        <fullName evidence="6">Ubiquitin-like protease family profile domain-containing protein</fullName>
    </recommendedName>
</protein>
<accession>A0AAV0UX43</accession>
<dbReference type="SUPFAM" id="SSF54001">
    <property type="entry name" value="Cysteine proteinases"/>
    <property type="match status" value="1"/>
</dbReference>
<keyword evidence="3" id="KW-0378">Hydrolase</keyword>
<dbReference type="InterPro" id="IPR003653">
    <property type="entry name" value="Peptidase_C48_C"/>
</dbReference>
<dbReference type="AlphaFoldDB" id="A0AAV0UX43"/>
<dbReference type="PROSITE" id="PS50600">
    <property type="entry name" value="ULP_PROTEASE"/>
    <property type="match status" value="1"/>
</dbReference>
<organism evidence="7 8">
    <name type="scientific">Hyaloperonospora brassicae</name>
    <name type="common">Brassica downy mildew</name>
    <name type="synonym">Peronospora brassicae</name>
    <dbReference type="NCBI Taxonomy" id="162125"/>
    <lineage>
        <taxon>Eukaryota</taxon>
        <taxon>Sar</taxon>
        <taxon>Stramenopiles</taxon>
        <taxon>Oomycota</taxon>
        <taxon>Peronosporomycetes</taxon>
        <taxon>Peronosporales</taxon>
        <taxon>Peronosporaceae</taxon>
        <taxon>Hyaloperonospora</taxon>
    </lineage>
</organism>
<evidence type="ECO:0000259" key="6">
    <source>
        <dbReference type="PROSITE" id="PS50600"/>
    </source>
</evidence>
<dbReference type="GO" id="GO:0016926">
    <property type="term" value="P:protein desumoylation"/>
    <property type="evidence" value="ECO:0007669"/>
    <property type="project" value="TreeGrafter"/>
</dbReference>
<proteinExistence type="inferred from homology"/>
<comment type="caution">
    <text evidence="7">The sequence shown here is derived from an EMBL/GenBank/DDBJ whole genome shotgun (WGS) entry which is preliminary data.</text>
</comment>